<accession>A0A517REF2</accession>
<dbReference type="AlphaFoldDB" id="A0A517REF2"/>
<dbReference type="OrthoDB" id="264328at2"/>
<proteinExistence type="predicted"/>
<dbReference type="RefSeq" id="WP_145215181.1">
    <property type="nucleotide sequence ID" value="NZ_CP036269.1"/>
</dbReference>
<reference evidence="2 3" key="1">
    <citation type="submission" date="2019-02" db="EMBL/GenBank/DDBJ databases">
        <title>Deep-cultivation of Planctomycetes and their phenomic and genomic characterization uncovers novel biology.</title>
        <authorList>
            <person name="Wiegand S."/>
            <person name="Jogler M."/>
            <person name="Boedeker C."/>
            <person name="Pinto D."/>
            <person name="Vollmers J."/>
            <person name="Rivas-Marin E."/>
            <person name="Kohn T."/>
            <person name="Peeters S.H."/>
            <person name="Heuer A."/>
            <person name="Rast P."/>
            <person name="Oberbeckmann S."/>
            <person name="Bunk B."/>
            <person name="Jeske O."/>
            <person name="Meyerdierks A."/>
            <person name="Storesund J.E."/>
            <person name="Kallscheuer N."/>
            <person name="Luecker S."/>
            <person name="Lage O.M."/>
            <person name="Pohl T."/>
            <person name="Merkel B.J."/>
            <person name="Hornburger P."/>
            <person name="Mueller R.-W."/>
            <person name="Bruemmer F."/>
            <person name="Labrenz M."/>
            <person name="Spormann A.M."/>
            <person name="Op den Camp H."/>
            <person name="Overmann J."/>
            <person name="Amann R."/>
            <person name="Jetten M.S.M."/>
            <person name="Mascher T."/>
            <person name="Medema M.H."/>
            <person name="Devos D.P."/>
            <person name="Kaster A.-K."/>
            <person name="Ovreas L."/>
            <person name="Rohde M."/>
            <person name="Galperin M.Y."/>
            <person name="Jogler C."/>
        </authorList>
    </citation>
    <scope>NUCLEOTIDE SEQUENCE [LARGE SCALE GENOMIC DNA]</scope>
    <source>
        <strain evidence="2 3">Pan241w</strain>
    </source>
</reference>
<dbReference type="KEGG" id="gaz:Pan241w_23440"/>
<feature type="region of interest" description="Disordered" evidence="1">
    <location>
        <begin position="147"/>
        <end position="217"/>
    </location>
</feature>
<gene>
    <name evidence="2" type="ORF">Pan241w_23440</name>
</gene>
<evidence type="ECO:0000313" key="2">
    <source>
        <dbReference type="EMBL" id="QDT42261.1"/>
    </source>
</evidence>
<sequence length="273" mass="30088">MTDQTDSTSKMTEEQLIDCAREALSESSWVIGECASQWTKKYAKGRTDADFGAMVGLSGDQIYQRRRVWETFGDVREQYAKLKWSHYYIALTWDDAPECLQWAEENEATVAELKAWRRAVNGEDLSISEPFEEYPVDSEVAFISDEPISVKDPSEYGQSDRDGFESGGRDQADAAATVGGHARDMGTSGSDYSPFRSGAASPAPQGSGAETAVVAKPEITPEQAIKRICAAVERSYKMLTPEVQSAFPELKPKLKTRFIKAVSDLNSVAAKLQ</sequence>
<feature type="compositionally biased region" description="Low complexity" evidence="1">
    <location>
        <begin position="197"/>
        <end position="209"/>
    </location>
</feature>
<name>A0A517REF2_9PLAN</name>
<protein>
    <submittedName>
        <fullName evidence="2">Uncharacterized protein</fullName>
    </submittedName>
</protein>
<feature type="compositionally biased region" description="Basic and acidic residues" evidence="1">
    <location>
        <begin position="148"/>
        <end position="172"/>
    </location>
</feature>
<organism evidence="2 3">
    <name type="scientific">Gimesia alba</name>
    <dbReference type="NCBI Taxonomy" id="2527973"/>
    <lineage>
        <taxon>Bacteria</taxon>
        <taxon>Pseudomonadati</taxon>
        <taxon>Planctomycetota</taxon>
        <taxon>Planctomycetia</taxon>
        <taxon>Planctomycetales</taxon>
        <taxon>Planctomycetaceae</taxon>
        <taxon>Gimesia</taxon>
    </lineage>
</organism>
<evidence type="ECO:0000256" key="1">
    <source>
        <dbReference type="SAM" id="MobiDB-lite"/>
    </source>
</evidence>
<dbReference type="EMBL" id="CP036269">
    <property type="protein sequence ID" value="QDT42261.1"/>
    <property type="molecule type" value="Genomic_DNA"/>
</dbReference>
<dbReference type="Proteomes" id="UP000317171">
    <property type="component" value="Chromosome"/>
</dbReference>
<keyword evidence="3" id="KW-1185">Reference proteome</keyword>
<evidence type="ECO:0000313" key="3">
    <source>
        <dbReference type="Proteomes" id="UP000317171"/>
    </source>
</evidence>